<comment type="caution">
    <text evidence="3">The sequence shown here is derived from an EMBL/GenBank/DDBJ whole genome shotgun (WGS) entry which is preliminary data.</text>
</comment>
<organism evidence="3 4">
    <name type="scientific">Cryptolaemus montrouzieri</name>
    <dbReference type="NCBI Taxonomy" id="559131"/>
    <lineage>
        <taxon>Eukaryota</taxon>
        <taxon>Metazoa</taxon>
        <taxon>Ecdysozoa</taxon>
        <taxon>Arthropoda</taxon>
        <taxon>Hexapoda</taxon>
        <taxon>Insecta</taxon>
        <taxon>Pterygota</taxon>
        <taxon>Neoptera</taxon>
        <taxon>Endopterygota</taxon>
        <taxon>Coleoptera</taxon>
        <taxon>Polyphaga</taxon>
        <taxon>Cucujiformia</taxon>
        <taxon>Coccinelloidea</taxon>
        <taxon>Coccinellidae</taxon>
        <taxon>Scymninae</taxon>
        <taxon>Scymnini</taxon>
        <taxon>Cryptolaemus</taxon>
    </lineage>
</organism>
<dbReference type="InterPro" id="IPR037047">
    <property type="entry name" value="PITH_dom_sf"/>
</dbReference>
<dbReference type="Proteomes" id="UP001516400">
    <property type="component" value="Unassembled WGS sequence"/>
</dbReference>
<dbReference type="EMBL" id="JABFTP020000144">
    <property type="protein sequence ID" value="KAL3281720.1"/>
    <property type="molecule type" value="Genomic_DNA"/>
</dbReference>
<gene>
    <name evidence="3" type="ORF">HHI36_004924</name>
</gene>
<protein>
    <recommendedName>
        <fullName evidence="2">PITH domain-containing protein</fullName>
    </recommendedName>
</protein>
<dbReference type="Pfam" id="PF06201">
    <property type="entry name" value="PITH"/>
    <property type="match status" value="1"/>
</dbReference>
<dbReference type="PROSITE" id="PS51532">
    <property type="entry name" value="PITH"/>
    <property type="match status" value="1"/>
</dbReference>
<dbReference type="PANTHER" id="PTHR12175:SF1">
    <property type="entry name" value="PITH DOMAIN-CONTAINING PROTEIN 1"/>
    <property type="match status" value="1"/>
</dbReference>
<keyword evidence="4" id="KW-1185">Reference proteome</keyword>
<dbReference type="GO" id="GO:0005737">
    <property type="term" value="C:cytoplasm"/>
    <property type="evidence" value="ECO:0007669"/>
    <property type="project" value="UniProtKB-ARBA"/>
</dbReference>
<dbReference type="InterPro" id="IPR008979">
    <property type="entry name" value="Galactose-bd-like_sf"/>
</dbReference>
<sequence>MDSYSGYQSHFRNISFLIVTFNNVHHLTLHFPSNFGDEKTRIYYIGLRGEFYESHHHGVTICNYESSPNIADHKNQLDEISSHRVQ</sequence>
<feature type="domain" description="PITH" evidence="2">
    <location>
        <begin position="1"/>
        <end position="67"/>
    </location>
</feature>
<comment type="similarity">
    <text evidence="1">Belongs to the PITHD1 family.</text>
</comment>
<dbReference type="AlphaFoldDB" id="A0ABD2NU85"/>
<dbReference type="SUPFAM" id="SSF49785">
    <property type="entry name" value="Galactose-binding domain-like"/>
    <property type="match status" value="1"/>
</dbReference>
<proteinExistence type="inferred from homology"/>
<dbReference type="PANTHER" id="PTHR12175">
    <property type="entry name" value="AD039 HT014 THIOREDOXIN FAMILY TRP26"/>
    <property type="match status" value="1"/>
</dbReference>
<evidence type="ECO:0000256" key="1">
    <source>
        <dbReference type="ARBA" id="ARBA00025788"/>
    </source>
</evidence>
<dbReference type="Gene3D" id="2.60.120.470">
    <property type="entry name" value="PITH domain"/>
    <property type="match status" value="1"/>
</dbReference>
<accession>A0ABD2NU85</accession>
<dbReference type="InterPro" id="IPR045099">
    <property type="entry name" value="PITH1-like"/>
</dbReference>
<evidence type="ECO:0000313" key="3">
    <source>
        <dbReference type="EMBL" id="KAL3281720.1"/>
    </source>
</evidence>
<evidence type="ECO:0000259" key="2">
    <source>
        <dbReference type="PROSITE" id="PS51532"/>
    </source>
</evidence>
<name>A0ABD2NU85_9CUCU</name>
<evidence type="ECO:0000313" key="4">
    <source>
        <dbReference type="Proteomes" id="UP001516400"/>
    </source>
</evidence>
<reference evidence="3 4" key="1">
    <citation type="journal article" date="2021" name="BMC Biol.">
        <title>Horizontally acquired antibacterial genes associated with adaptive radiation of ladybird beetles.</title>
        <authorList>
            <person name="Li H.S."/>
            <person name="Tang X.F."/>
            <person name="Huang Y.H."/>
            <person name="Xu Z.Y."/>
            <person name="Chen M.L."/>
            <person name="Du X.Y."/>
            <person name="Qiu B.Y."/>
            <person name="Chen P.T."/>
            <person name="Zhang W."/>
            <person name="Slipinski A."/>
            <person name="Escalona H.E."/>
            <person name="Waterhouse R.M."/>
            <person name="Zwick A."/>
            <person name="Pang H."/>
        </authorList>
    </citation>
    <scope>NUCLEOTIDE SEQUENCE [LARGE SCALE GENOMIC DNA]</scope>
    <source>
        <strain evidence="3">SYSU2018</strain>
    </source>
</reference>
<dbReference type="InterPro" id="IPR010400">
    <property type="entry name" value="PITH_dom"/>
</dbReference>